<evidence type="ECO:0008006" key="3">
    <source>
        <dbReference type="Google" id="ProtNLM"/>
    </source>
</evidence>
<evidence type="ECO:0000313" key="1">
    <source>
        <dbReference type="EMBL" id="SHH31451.1"/>
    </source>
</evidence>
<dbReference type="RefSeq" id="WP_073325214.1">
    <property type="nucleotide sequence ID" value="NZ_FQWD01000008.1"/>
</dbReference>
<dbReference type="STRING" id="634436.SAMN05216361_4293"/>
<dbReference type="OrthoDB" id="9819323at2"/>
<evidence type="ECO:0000313" key="2">
    <source>
        <dbReference type="Proteomes" id="UP000184520"/>
    </source>
</evidence>
<organism evidence="1 2">
    <name type="scientific">Marisediminitalea aggregata</name>
    <dbReference type="NCBI Taxonomy" id="634436"/>
    <lineage>
        <taxon>Bacteria</taxon>
        <taxon>Pseudomonadati</taxon>
        <taxon>Pseudomonadota</taxon>
        <taxon>Gammaproteobacteria</taxon>
        <taxon>Alteromonadales</taxon>
        <taxon>Alteromonadaceae</taxon>
        <taxon>Marisediminitalea</taxon>
    </lineage>
</organism>
<protein>
    <recommendedName>
        <fullName evidence="3">Immunity protein 49</fullName>
    </recommendedName>
</protein>
<dbReference type="EMBL" id="FQWD01000008">
    <property type="protein sequence ID" value="SHH31451.1"/>
    <property type="molecule type" value="Genomic_DNA"/>
</dbReference>
<dbReference type="Proteomes" id="UP000184520">
    <property type="component" value="Unassembled WGS sequence"/>
</dbReference>
<reference evidence="2" key="1">
    <citation type="submission" date="2016-11" db="EMBL/GenBank/DDBJ databases">
        <authorList>
            <person name="Varghese N."/>
            <person name="Submissions S."/>
        </authorList>
    </citation>
    <scope>NUCLEOTIDE SEQUENCE [LARGE SCALE GENOMIC DNA]</scope>
    <source>
        <strain evidence="2">CGMCC 1.8995</strain>
    </source>
</reference>
<accession>A0A1M5RZ53</accession>
<name>A0A1M5RZ53_9ALTE</name>
<keyword evidence="2" id="KW-1185">Reference proteome</keyword>
<sequence length="265" mass="29805">MNAIDELTIRYNLSKGLIDFDRLNQDLTDREISCAFGGLDYDTYRVFIYSIALGKAPDNSLLTRLNDATQHVVRIYPELTKCYTSSVIFRNLLMLGEYESINASARDLLDSYRAWKGYGGAPLGASVVAAALLLGEPLAPFYLPALVKRKVVHKDLIPLIEEVEVGFVNSDKVHIASTIDKILLLHVKSIRKIDRGTYPEQIDIFSVFGRLIAEVAALRGFDIFDLLKERWQLLKIRIMYPPEDLSIPADTKLPITVDLLTACIK</sequence>
<dbReference type="AlphaFoldDB" id="A0A1M5RZ53"/>
<gene>
    <name evidence="1" type="ORF">SAMN05216361_4293</name>
</gene>
<proteinExistence type="predicted"/>